<organism evidence="2">
    <name type="scientific">candidate division WWE3 bacterium</name>
    <dbReference type="NCBI Taxonomy" id="2053526"/>
    <lineage>
        <taxon>Bacteria</taxon>
        <taxon>Katanobacteria</taxon>
    </lineage>
</organism>
<reference evidence="2" key="1">
    <citation type="journal article" date="2020" name="mSystems">
        <title>Genome- and Community-Level Interaction Insights into Carbon Utilization and Element Cycling Functions of Hydrothermarchaeota in Hydrothermal Sediment.</title>
        <authorList>
            <person name="Zhou Z."/>
            <person name="Liu Y."/>
            <person name="Xu W."/>
            <person name="Pan J."/>
            <person name="Luo Z.H."/>
            <person name="Li M."/>
        </authorList>
    </citation>
    <scope>NUCLEOTIDE SEQUENCE [LARGE SCALE GENOMIC DNA]</scope>
    <source>
        <strain evidence="2">SpSt-417</strain>
    </source>
</reference>
<dbReference type="SUPFAM" id="SSF109604">
    <property type="entry name" value="HD-domain/PDEase-like"/>
    <property type="match status" value="1"/>
</dbReference>
<feature type="domain" description="HD" evidence="1">
    <location>
        <begin position="26"/>
        <end position="104"/>
    </location>
</feature>
<dbReference type="InterPro" id="IPR006674">
    <property type="entry name" value="HD_domain"/>
</dbReference>
<dbReference type="PANTHER" id="PTHR38659:SF1">
    <property type="entry name" value="METAL DEPENDENT PHOSPHOHYDROLASE"/>
    <property type="match status" value="1"/>
</dbReference>
<dbReference type="EMBL" id="DSRT01000196">
    <property type="protein sequence ID" value="HGW29991.1"/>
    <property type="molecule type" value="Genomic_DNA"/>
</dbReference>
<gene>
    <name evidence="2" type="ORF">ENR63_03660</name>
</gene>
<evidence type="ECO:0000313" key="2">
    <source>
        <dbReference type="EMBL" id="HGW29991.1"/>
    </source>
</evidence>
<proteinExistence type="predicted"/>
<evidence type="ECO:0000259" key="1">
    <source>
        <dbReference type="Pfam" id="PF01966"/>
    </source>
</evidence>
<protein>
    <submittedName>
        <fullName evidence="2">HD domain-containing protein</fullName>
    </submittedName>
</protein>
<dbReference type="NCBIfam" id="TIGR00277">
    <property type="entry name" value="HDIG"/>
    <property type="match status" value="1"/>
</dbReference>
<accession>A0A7C4TSA1</accession>
<sequence length="181" mass="21042">MAKLPSREAAQKLLEQHVKDDYQKMHSKMVAAGLEAYAEKFGEDKDLWYITGLLHDLDYYEFPDQHPLESLKWFKEWDYPEELSHAVSAHYWKKTNEMPNSKLAATLISTDELAGFLYAYSLMRPTGWEGMEASSVKKKFKDKTFAAKIDREEIMFGVEKLGIDFKDHVDFLIGVYKLGLF</sequence>
<comment type="caution">
    <text evidence="2">The sequence shown here is derived from an EMBL/GenBank/DDBJ whole genome shotgun (WGS) entry which is preliminary data.</text>
</comment>
<dbReference type="AlphaFoldDB" id="A0A7C4TSA1"/>
<dbReference type="Gene3D" id="1.10.3210.10">
    <property type="entry name" value="Hypothetical protein af1432"/>
    <property type="match status" value="1"/>
</dbReference>
<dbReference type="InterPro" id="IPR003607">
    <property type="entry name" value="HD/PDEase_dom"/>
</dbReference>
<dbReference type="InterPro" id="IPR006675">
    <property type="entry name" value="HDIG_dom"/>
</dbReference>
<dbReference type="Pfam" id="PF01966">
    <property type="entry name" value="HD"/>
    <property type="match status" value="1"/>
</dbReference>
<dbReference type="CDD" id="cd00077">
    <property type="entry name" value="HDc"/>
    <property type="match status" value="1"/>
</dbReference>
<dbReference type="PANTHER" id="PTHR38659">
    <property type="entry name" value="METAL-DEPENDENT PHOSPHOHYDROLASE"/>
    <property type="match status" value="1"/>
</dbReference>
<name>A0A7C4TSA1_UNCKA</name>